<proteinExistence type="inferred from homology"/>
<comment type="pathway">
    <text evidence="3 10">Carbohydrate metabolism; galactose metabolism.</text>
</comment>
<dbReference type="OrthoDB" id="9803010at2"/>
<dbReference type="InterPro" id="IPR001509">
    <property type="entry name" value="Epimerase_deHydtase"/>
</dbReference>
<keyword evidence="8 10" id="KW-0413">Isomerase</keyword>
<dbReference type="EMBL" id="SLWQ01000001">
    <property type="protein sequence ID" value="TCO42677.1"/>
    <property type="molecule type" value="Genomic_DNA"/>
</dbReference>
<evidence type="ECO:0000256" key="10">
    <source>
        <dbReference type="RuleBase" id="RU366046"/>
    </source>
</evidence>
<dbReference type="Proteomes" id="UP000294862">
    <property type="component" value="Unassembled WGS sequence"/>
</dbReference>
<evidence type="ECO:0000256" key="4">
    <source>
        <dbReference type="ARBA" id="ARBA00007637"/>
    </source>
</evidence>
<dbReference type="CDD" id="cd05247">
    <property type="entry name" value="UDP_G4E_1_SDR_e"/>
    <property type="match status" value="1"/>
</dbReference>
<protein>
    <recommendedName>
        <fullName evidence="6 10">UDP-glucose 4-epimerase</fullName>
        <ecNumber evidence="5 10">5.1.3.2</ecNumber>
    </recommendedName>
</protein>
<dbReference type="InterPro" id="IPR005886">
    <property type="entry name" value="UDP_G4E"/>
</dbReference>
<organism evidence="12 13">
    <name type="scientific">Dokdonella fugitiva</name>
    <dbReference type="NCBI Taxonomy" id="328517"/>
    <lineage>
        <taxon>Bacteria</taxon>
        <taxon>Pseudomonadati</taxon>
        <taxon>Pseudomonadota</taxon>
        <taxon>Gammaproteobacteria</taxon>
        <taxon>Lysobacterales</taxon>
        <taxon>Rhodanobacteraceae</taxon>
        <taxon>Dokdonella</taxon>
    </lineage>
</organism>
<keyword evidence="13" id="KW-1185">Reference proteome</keyword>
<dbReference type="NCBIfam" id="TIGR01179">
    <property type="entry name" value="galE"/>
    <property type="match status" value="1"/>
</dbReference>
<comment type="catalytic activity">
    <reaction evidence="1 10">
        <text>UDP-alpha-D-glucose = UDP-alpha-D-galactose</text>
        <dbReference type="Rhea" id="RHEA:22168"/>
        <dbReference type="ChEBI" id="CHEBI:58885"/>
        <dbReference type="ChEBI" id="CHEBI:66914"/>
        <dbReference type="EC" id="5.1.3.2"/>
    </reaction>
</comment>
<evidence type="ECO:0000313" key="13">
    <source>
        <dbReference type="Proteomes" id="UP000294862"/>
    </source>
</evidence>
<dbReference type="PANTHER" id="PTHR43725">
    <property type="entry name" value="UDP-GLUCOSE 4-EPIMERASE"/>
    <property type="match status" value="1"/>
</dbReference>
<evidence type="ECO:0000259" key="11">
    <source>
        <dbReference type="Pfam" id="PF01370"/>
    </source>
</evidence>
<dbReference type="UniPathway" id="UPA00214"/>
<evidence type="ECO:0000256" key="1">
    <source>
        <dbReference type="ARBA" id="ARBA00000083"/>
    </source>
</evidence>
<dbReference type="GO" id="GO:0006012">
    <property type="term" value="P:galactose metabolic process"/>
    <property type="evidence" value="ECO:0007669"/>
    <property type="project" value="UniProtKB-UniPathway"/>
</dbReference>
<dbReference type="Gene3D" id="3.90.25.10">
    <property type="entry name" value="UDP-galactose 4-epimerase, domain 1"/>
    <property type="match status" value="1"/>
</dbReference>
<sequence>MKRIAVTGGAGYIGSHMCRQLAGHGHEVVVIDDLSGGHREAVRWGRLVQCSLLDAPALSRALREARCDAVIHFAGAIAVGESVADPLKYYAVNVCGSLNLLQAMREAGVPHIVFSSSAAIFGEPRQAFIDERHPIAPISPYGRGKAMVERMLCESVQAYGIAAVALRYFNAAGAEPSATIGESHDPETHLIPRLLRHSAGQAEPVEIYGDDHPTHDGTCIRDYVHVDDLCAAHLAALGHLDAHAGFDAFNLGNGNGYSVREVVAAVEAVTGRSVRTRLAARRAGDPARLVACPDRARAVLDWKPATPALEAIVESAWRWHRAPAY</sequence>
<reference evidence="12 13" key="1">
    <citation type="journal article" date="2015" name="Stand. Genomic Sci.">
        <title>Genomic Encyclopedia of Bacterial and Archaeal Type Strains, Phase III: the genomes of soil and plant-associated and newly described type strains.</title>
        <authorList>
            <person name="Whitman W.B."/>
            <person name="Woyke T."/>
            <person name="Klenk H.P."/>
            <person name="Zhou Y."/>
            <person name="Lilburn T.G."/>
            <person name="Beck B.J."/>
            <person name="De Vos P."/>
            <person name="Vandamme P."/>
            <person name="Eisen J.A."/>
            <person name="Garrity G."/>
            <person name="Hugenholtz P."/>
            <person name="Kyrpides N.C."/>
        </authorList>
    </citation>
    <scope>NUCLEOTIDE SEQUENCE [LARGE SCALE GENOMIC DNA]</scope>
    <source>
        <strain evidence="12 13">A3</strain>
    </source>
</reference>
<evidence type="ECO:0000256" key="2">
    <source>
        <dbReference type="ARBA" id="ARBA00001911"/>
    </source>
</evidence>
<gene>
    <name evidence="12" type="ORF">EV148_10182</name>
</gene>
<dbReference type="SUPFAM" id="SSF51735">
    <property type="entry name" value="NAD(P)-binding Rossmann-fold domains"/>
    <property type="match status" value="1"/>
</dbReference>
<dbReference type="InterPro" id="IPR036291">
    <property type="entry name" value="NAD(P)-bd_dom_sf"/>
</dbReference>
<evidence type="ECO:0000256" key="8">
    <source>
        <dbReference type="ARBA" id="ARBA00023235"/>
    </source>
</evidence>
<comment type="cofactor">
    <cofactor evidence="2 10">
        <name>NAD(+)</name>
        <dbReference type="ChEBI" id="CHEBI:57540"/>
    </cofactor>
</comment>
<feature type="domain" description="NAD-dependent epimerase/dehydratase" evidence="11">
    <location>
        <begin position="4"/>
        <end position="252"/>
    </location>
</feature>
<dbReference type="EC" id="5.1.3.2" evidence="5 10"/>
<comment type="caution">
    <text evidence="12">The sequence shown here is derived from an EMBL/GenBank/DDBJ whole genome shotgun (WGS) entry which is preliminary data.</text>
</comment>
<evidence type="ECO:0000256" key="9">
    <source>
        <dbReference type="ARBA" id="ARBA00023277"/>
    </source>
</evidence>
<dbReference type="PANTHER" id="PTHR43725:SF53">
    <property type="entry name" value="UDP-ARABINOSE 4-EPIMERASE 1"/>
    <property type="match status" value="1"/>
</dbReference>
<keyword evidence="9 10" id="KW-0119">Carbohydrate metabolism</keyword>
<comment type="subunit">
    <text evidence="10">Homodimer.</text>
</comment>
<evidence type="ECO:0000256" key="3">
    <source>
        <dbReference type="ARBA" id="ARBA00004947"/>
    </source>
</evidence>
<evidence type="ECO:0000256" key="6">
    <source>
        <dbReference type="ARBA" id="ARBA00018569"/>
    </source>
</evidence>
<dbReference type="RefSeq" id="WP_131991807.1">
    <property type="nucleotide sequence ID" value="NZ_JACGXM010000001.1"/>
</dbReference>
<comment type="similarity">
    <text evidence="4 10">Belongs to the NAD(P)-dependent epimerase/dehydratase family.</text>
</comment>
<dbReference type="Gene3D" id="3.40.50.720">
    <property type="entry name" value="NAD(P)-binding Rossmann-like Domain"/>
    <property type="match status" value="1"/>
</dbReference>
<evidence type="ECO:0000256" key="5">
    <source>
        <dbReference type="ARBA" id="ARBA00013189"/>
    </source>
</evidence>
<dbReference type="AlphaFoldDB" id="A0A4R2IEA8"/>
<dbReference type="GO" id="GO:0003978">
    <property type="term" value="F:UDP-glucose 4-epimerase activity"/>
    <property type="evidence" value="ECO:0007669"/>
    <property type="project" value="UniProtKB-UniRule"/>
</dbReference>
<evidence type="ECO:0000313" key="12">
    <source>
        <dbReference type="EMBL" id="TCO42677.1"/>
    </source>
</evidence>
<keyword evidence="7 10" id="KW-0520">NAD</keyword>
<evidence type="ECO:0000256" key="7">
    <source>
        <dbReference type="ARBA" id="ARBA00023027"/>
    </source>
</evidence>
<dbReference type="Pfam" id="PF01370">
    <property type="entry name" value="Epimerase"/>
    <property type="match status" value="1"/>
</dbReference>
<name>A0A4R2IEA8_9GAMM</name>
<accession>A0A4R2IEA8</accession>